<feature type="binding site" evidence="14">
    <location>
        <begin position="46"/>
        <end position="50"/>
    </location>
    <ligand>
        <name>GTP</name>
        <dbReference type="ChEBI" id="CHEBI:37565"/>
        <label>1</label>
    </ligand>
</feature>
<dbReference type="Pfam" id="PF07664">
    <property type="entry name" value="FeoB_C"/>
    <property type="match status" value="1"/>
</dbReference>
<dbReference type="Proteomes" id="UP000315700">
    <property type="component" value="Chromosome"/>
</dbReference>
<dbReference type="InParanoid" id="A0A517SCI6"/>
<sequence length="734" mass="80386">MSASLSPSATASAPLTVALIGNPNTGKSTLFSALSGIQTRIGNYPGCTVEKKIGRLQIGSRPIRLVDLPGTYSLSPRSPDEMVSVDVLLGRMPDVGRPDVIVCIVDASNLERNLYLFTQLRELGIPIVLALNMWDVAQRNGVNIDVAGLEKQLGVRVVTCEAQRKRGLEPLREAIVAAASTTAAPPPELLPEPVRREEQVLTDWLASQGKKEPHYLVERAILDVGGETELRFLAETPAGAREKLAEARKRLTDGGLRLAAVESLSRYRWIQSQLDGLVTHSETGRVSITDRIDAVVTHWFSGTLIFVGIMFTIFWTLFIFADGLMGNIEEGQGWVSDLVTSNMAPGTLRSLIVDGLINGVGSVIVFIPQIALLFLFIAILEDCGYLARAAYLIDRFMTKFGLSGRSFVPLMSSFACAIPGIMGARVIENRRDRFTTILIAPLMSCSARLPVYLLMTTAFVPAVYFLGGWLPLQALTLFVMYILGAVVAVPIAWLLKKTILTGETSPFVMELPEYKWPSPWIVVQRVISQAWRFLEEAGTLIFVTTILVWAAGYFPGDHTESHALAAQIEALEGEETPDKPRIEALKDQKNHIDSELLSNSLLGRTGKFIEPAVRPLGWDWRIGMAAVASFPAREVIIATMGTIFSLGGDVDEENESLRGALASATWPDGRPLFTVATAVSIMVFFALCAQCGATLMVIFRETGQWRWPVLTFSYMTALAYVAAWLSFVIVSKFT</sequence>
<feature type="domain" description="FeoB-type G" evidence="17">
    <location>
        <begin position="14"/>
        <end position="181"/>
    </location>
</feature>
<evidence type="ECO:0000256" key="15">
    <source>
        <dbReference type="PIRSR" id="PIRSR603373-2"/>
    </source>
</evidence>
<feature type="transmembrane region" description="Helical" evidence="16">
    <location>
        <begin position="299"/>
        <end position="320"/>
    </location>
</feature>
<comment type="caution">
    <text evidence="16">Lacks conserved residue(s) required for the propagation of feature annotation.</text>
</comment>
<evidence type="ECO:0000256" key="1">
    <source>
        <dbReference type="ARBA" id="ARBA00004429"/>
    </source>
</evidence>
<evidence type="ECO:0000313" key="18">
    <source>
        <dbReference type="EMBL" id="QDT53825.1"/>
    </source>
</evidence>
<keyword evidence="9 16" id="KW-0408">Iron</keyword>
<keyword evidence="3" id="KW-1003">Cell membrane</keyword>
<organism evidence="18 19">
    <name type="scientific">Caulifigura coniformis</name>
    <dbReference type="NCBI Taxonomy" id="2527983"/>
    <lineage>
        <taxon>Bacteria</taxon>
        <taxon>Pseudomonadati</taxon>
        <taxon>Planctomycetota</taxon>
        <taxon>Planctomycetia</taxon>
        <taxon>Planctomycetales</taxon>
        <taxon>Planctomycetaceae</taxon>
        <taxon>Caulifigura</taxon>
    </lineage>
</organism>
<gene>
    <name evidence="18" type="primary">feoB</name>
    <name evidence="18" type="ORF">Pan44_18490</name>
</gene>
<dbReference type="Pfam" id="PF02421">
    <property type="entry name" value="FeoB_N"/>
    <property type="match status" value="1"/>
</dbReference>
<comment type="function">
    <text evidence="16">Probable transporter of a GTP-driven Fe(2+) uptake system.</text>
</comment>
<keyword evidence="2 16" id="KW-0813">Transport</keyword>
<evidence type="ECO:0000256" key="14">
    <source>
        <dbReference type="PIRSR" id="PIRSR603373-1"/>
    </source>
</evidence>
<feature type="transmembrane region" description="Helical" evidence="16">
    <location>
        <begin position="356"/>
        <end position="380"/>
    </location>
</feature>
<dbReference type="FunCoup" id="A0A517SCI6">
    <property type="interactions" value="142"/>
</dbReference>
<feature type="binding site" evidence="15">
    <location>
        <position position="33"/>
    </location>
    <ligand>
        <name>Mg(2+)</name>
        <dbReference type="ChEBI" id="CHEBI:18420"/>
        <label>2</label>
    </ligand>
</feature>
<evidence type="ECO:0000256" key="5">
    <source>
        <dbReference type="ARBA" id="ARBA00022519"/>
    </source>
</evidence>
<comment type="similarity">
    <text evidence="16">Belongs to the TRAFAC class TrmE-Era-EngA-EngB-Septin-like GTPase superfamily. FeoB GTPase (TC 9.A.8) family.</text>
</comment>
<dbReference type="Pfam" id="PF07670">
    <property type="entry name" value="Gate"/>
    <property type="match status" value="2"/>
</dbReference>
<feature type="binding site" evidence="14">
    <location>
        <begin position="21"/>
        <end position="28"/>
    </location>
    <ligand>
        <name>GTP</name>
        <dbReference type="ChEBI" id="CHEBI:37565"/>
        <label>1</label>
    </ligand>
</feature>
<keyword evidence="19" id="KW-1185">Reference proteome</keyword>
<keyword evidence="7 14" id="KW-0547">Nucleotide-binding</keyword>
<evidence type="ECO:0000256" key="6">
    <source>
        <dbReference type="ARBA" id="ARBA00022692"/>
    </source>
</evidence>
<evidence type="ECO:0000256" key="11">
    <source>
        <dbReference type="ARBA" id="ARBA00023134"/>
    </source>
</evidence>
<evidence type="ECO:0000256" key="12">
    <source>
        <dbReference type="ARBA" id="ARBA00023136"/>
    </source>
</evidence>
<dbReference type="RefSeq" id="WP_145029347.1">
    <property type="nucleotide sequence ID" value="NZ_CP036271.1"/>
</dbReference>
<dbReference type="InterPro" id="IPR006073">
    <property type="entry name" value="GTP-bd"/>
</dbReference>
<evidence type="ECO:0000256" key="8">
    <source>
        <dbReference type="ARBA" id="ARBA00022989"/>
    </source>
</evidence>
<keyword evidence="8 16" id="KW-1133">Transmembrane helix</keyword>
<dbReference type="OrthoDB" id="9809127at2"/>
<keyword evidence="15" id="KW-0479">Metal-binding</keyword>
<feature type="binding site" evidence="14">
    <location>
        <begin position="67"/>
        <end position="70"/>
    </location>
    <ligand>
        <name>GTP</name>
        <dbReference type="ChEBI" id="CHEBI:37565"/>
        <label>1</label>
    </ligand>
</feature>
<dbReference type="GO" id="GO:0046872">
    <property type="term" value="F:metal ion binding"/>
    <property type="evidence" value="ECO:0007669"/>
    <property type="project" value="UniProtKB-KW"/>
</dbReference>
<comment type="subcellular location">
    <subcellularLocation>
        <location evidence="1 16">Cell inner membrane</location>
        <topology evidence="1 16">Multi-pass membrane protein</topology>
    </subcellularLocation>
</comment>
<feature type="binding site" evidence="15">
    <location>
        <position position="35"/>
    </location>
    <ligand>
        <name>Mg(2+)</name>
        <dbReference type="ChEBI" id="CHEBI:18420"/>
        <label>2</label>
    </ligand>
</feature>
<keyword evidence="11 14" id="KW-0342">GTP-binding</keyword>
<feature type="transmembrane region" description="Helical" evidence="16">
    <location>
        <begin position="475"/>
        <end position="495"/>
    </location>
</feature>
<dbReference type="InterPro" id="IPR050860">
    <property type="entry name" value="FeoB_GTPase"/>
</dbReference>
<dbReference type="PANTHER" id="PTHR43185:SF1">
    <property type="entry name" value="FE(2+) TRANSPORTER FEOB"/>
    <property type="match status" value="1"/>
</dbReference>
<dbReference type="InterPro" id="IPR027417">
    <property type="entry name" value="P-loop_NTPase"/>
</dbReference>
<evidence type="ECO:0000256" key="9">
    <source>
        <dbReference type="ARBA" id="ARBA00023004"/>
    </source>
</evidence>
<keyword evidence="12 16" id="KW-0472">Membrane</keyword>
<evidence type="ECO:0000256" key="7">
    <source>
        <dbReference type="ARBA" id="ARBA00022741"/>
    </source>
</evidence>
<keyword evidence="4 16" id="KW-0410">Iron transport</keyword>
<dbReference type="FunFam" id="3.40.50.300:FF:000426">
    <property type="entry name" value="Ferrous iron transport protein B"/>
    <property type="match status" value="1"/>
</dbReference>
<dbReference type="NCBIfam" id="TIGR00437">
    <property type="entry name" value="feoB"/>
    <property type="match status" value="1"/>
</dbReference>
<dbReference type="EMBL" id="CP036271">
    <property type="protein sequence ID" value="QDT53825.1"/>
    <property type="molecule type" value="Genomic_DNA"/>
</dbReference>
<dbReference type="Gene3D" id="3.40.50.300">
    <property type="entry name" value="P-loop containing nucleotide triphosphate hydrolases"/>
    <property type="match status" value="1"/>
</dbReference>
<dbReference type="KEGG" id="ccos:Pan44_18490"/>
<dbReference type="InterPro" id="IPR030389">
    <property type="entry name" value="G_FEOB_dom"/>
</dbReference>
<dbReference type="AlphaFoldDB" id="A0A517SCI6"/>
<evidence type="ECO:0000256" key="2">
    <source>
        <dbReference type="ARBA" id="ARBA00022448"/>
    </source>
</evidence>
<evidence type="ECO:0000256" key="3">
    <source>
        <dbReference type="ARBA" id="ARBA00022475"/>
    </source>
</evidence>
<evidence type="ECO:0000256" key="13">
    <source>
        <dbReference type="NCBIfam" id="TIGR00437"/>
    </source>
</evidence>
<keyword evidence="6 16" id="KW-0812">Transmembrane</keyword>
<reference evidence="18 19" key="1">
    <citation type="submission" date="2019-02" db="EMBL/GenBank/DDBJ databases">
        <title>Deep-cultivation of Planctomycetes and their phenomic and genomic characterization uncovers novel biology.</title>
        <authorList>
            <person name="Wiegand S."/>
            <person name="Jogler M."/>
            <person name="Boedeker C."/>
            <person name="Pinto D."/>
            <person name="Vollmers J."/>
            <person name="Rivas-Marin E."/>
            <person name="Kohn T."/>
            <person name="Peeters S.H."/>
            <person name="Heuer A."/>
            <person name="Rast P."/>
            <person name="Oberbeckmann S."/>
            <person name="Bunk B."/>
            <person name="Jeske O."/>
            <person name="Meyerdierks A."/>
            <person name="Storesund J.E."/>
            <person name="Kallscheuer N."/>
            <person name="Luecker S."/>
            <person name="Lage O.M."/>
            <person name="Pohl T."/>
            <person name="Merkel B.J."/>
            <person name="Hornburger P."/>
            <person name="Mueller R.-W."/>
            <person name="Bruemmer F."/>
            <person name="Labrenz M."/>
            <person name="Spormann A.M."/>
            <person name="Op den Camp H."/>
            <person name="Overmann J."/>
            <person name="Amann R."/>
            <person name="Jetten M.S.M."/>
            <person name="Mascher T."/>
            <person name="Medema M.H."/>
            <person name="Devos D.P."/>
            <person name="Kaster A.-K."/>
            <person name="Ovreas L."/>
            <person name="Rohde M."/>
            <person name="Galperin M.Y."/>
            <person name="Jogler C."/>
        </authorList>
    </citation>
    <scope>NUCLEOTIDE SEQUENCE [LARGE SCALE GENOMIC DNA]</scope>
    <source>
        <strain evidence="18 19">Pan44</strain>
    </source>
</reference>
<feature type="transmembrane region" description="Helical" evidence="16">
    <location>
        <begin position="711"/>
        <end position="730"/>
    </location>
</feature>
<name>A0A517SCI6_9PLAN</name>
<feature type="binding site" evidence="14">
    <location>
        <begin position="132"/>
        <end position="135"/>
    </location>
    <ligand>
        <name>GTP</name>
        <dbReference type="ChEBI" id="CHEBI:37565"/>
        <label>1</label>
    </ligand>
</feature>
<accession>A0A517SCI6</accession>
<feature type="transmembrane region" description="Helical" evidence="16">
    <location>
        <begin position="407"/>
        <end position="428"/>
    </location>
</feature>
<evidence type="ECO:0000256" key="16">
    <source>
        <dbReference type="RuleBase" id="RU362098"/>
    </source>
</evidence>
<keyword evidence="5" id="KW-0997">Cell inner membrane</keyword>
<dbReference type="CDD" id="cd01879">
    <property type="entry name" value="FeoB"/>
    <property type="match status" value="1"/>
</dbReference>
<dbReference type="InterPro" id="IPR011640">
    <property type="entry name" value="Fe2_transport_prot_B_C"/>
</dbReference>
<evidence type="ECO:0000259" key="17">
    <source>
        <dbReference type="PROSITE" id="PS51711"/>
    </source>
</evidence>
<dbReference type="GO" id="GO:0015093">
    <property type="term" value="F:ferrous iron transmembrane transporter activity"/>
    <property type="evidence" value="ECO:0007669"/>
    <property type="project" value="UniProtKB-UniRule"/>
</dbReference>
<dbReference type="GO" id="GO:0005525">
    <property type="term" value="F:GTP binding"/>
    <property type="evidence" value="ECO:0007669"/>
    <property type="project" value="UniProtKB-KW"/>
</dbReference>
<protein>
    <recommendedName>
        <fullName evidence="13 16">Ferrous iron transport protein B</fullName>
    </recommendedName>
</protein>
<keyword evidence="10" id="KW-0406">Ion transport</keyword>
<proteinExistence type="inferred from homology"/>
<dbReference type="GO" id="GO:0005886">
    <property type="term" value="C:plasma membrane"/>
    <property type="evidence" value="ECO:0007669"/>
    <property type="project" value="UniProtKB-SubCell"/>
</dbReference>
<dbReference type="PRINTS" id="PR00326">
    <property type="entry name" value="GTP1OBG"/>
</dbReference>
<evidence type="ECO:0000256" key="10">
    <source>
        <dbReference type="ARBA" id="ARBA00023065"/>
    </source>
</evidence>
<evidence type="ECO:0000256" key="4">
    <source>
        <dbReference type="ARBA" id="ARBA00022496"/>
    </source>
</evidence>
<dbReference type="SUPFAM" id="SSF52540">
    <property type="entry name" value="P-loop containing nucleoside triphosphate hydrolases"/>
    <property type="match status" value="1"/>
</dbReference>
<feature type="binding site" evidence="15">
    <location>
        <position position="36"/>
    </location>
    <ligand>
        <name>Mg(2+)</name>
        <dbReference type="ChEBI" id="CHEBI:18420"/>
        <label>2</label>
    </ligand>
</feature>
<dbReference type="InterPro" id="IPR003373">
    <property type="entry name" value="Fe2_transport_prot-B"/>
</dbReference>
<feature type="transmembrane region" description="Helical" evidence="16">
    <location>
        <begin position="449"/>
        <end position="469"/>
    </location>
</feature>
<feature type="transmembrane region" description="Helical" evidence="16">
    <location>
        <begin position="672"/>
        <end position="699"/>
    </location>
</feature>
<evidence type="ECO:0000313" key="19">
    <source>
        <dbReference type="Proteomes" id="UP000315700"/>
    </source>
</evidence>
<dbReference type="PROSITE" id="PS51711">
    <property type="entry name" value="G_FEOB"/>
    <property type="match status" value="1"/>
</dbReference>
<dbReference type="PANTHER" id="PTHR43185">
    <property type="entry name" value="FERROUS IRON TRANSPORT PROTEIN B"/>
    <property type="match status" value="1"/>
</dbReference>
<keyword evidence="15" id="KW-0460">Magnesium</keyword>
<dbReference type="InterPro" id="IPR011642">
    <property type="entry name" value="Gate_dom"/>
</dbReference>